<protein>
    <submittedName>
        <fullName evidence="2">ATP-binding protein</fullName>
    </submittedName>
</protein>
<organism evidence="2 3">
    <name type="scientific">Rhizobium deserti</name>
    <dbReference type="NCBI Taxonomy" id="2547961"/>
    <lineage>
        <taxon>Bacteria</taxon>
        <taxon>Pseudomonadati</taxon>
        <taxon>Pseudomonadota</taxon>
        <taxon>Alphaproteobacteria</taxon>
        <taxon>Hyphomicrobiales</taxon>
        <taxon>Rhizobiaceae</taxon>
        <taxon>Rhizobium/Agrobacterium group</taxon>
        <taxon>Rhizobium</taxon>
    </lineage>
</organism>
<dbReference type="EMBL" id="SMTL01000007">
    <property type="protein sequence ID" value="TDK31291.1"/>
    <property type="molecule type" value="Genomic_DNA"/>
</dbReference>
<keyword evidence="3" id="KW-1185">Reference proteome</keyword>
<evidence type="ECO:0000259" key="1">
    <source>
        <dbReference type="Pfam" id="PF13401"/>
    </source>
</evidence>
<keyword evidence="2" id="KW-0547">Nucleotide-binding</keyword>
<name>A0A4R5U9L8_9HYPH</name>
<evidence type="ECO:0000313" key="3">
    <source>
        <dbReference type="Proteomes" id="UP000295238"/>
    </source>
</evidence>
<dbReference type="Pfam" id="PF13401">
    <property type="entry name" value="AAA_22"/>
    <property type="match status" value="1"/>
</dbReference>
<dbReference type="InterPro" id="IPR049945">
    <property type="entry name" value="AAA_22"/>
</dbReference>
<sequence>MTMNDDELSQFRARVRSHVIPNDRDAPLKSQVRDLIDNVNDIRNGGGSRRRSLFVIGESGSGKSFSLRNIFATTPEFQAYPDEHGRTMRPLISVEAPRPCGIVDLCNEVLKKLGLPQNHSMKPAFARETLRTILREHGVIYLHVDEAQHMLRHPTEHAVRVMQDQLKVLVQTQEWPLHVIFSGVLDLDRLLQTDDFQLGNRSDVRRFGELTWPGDRKIVERILTEVACDQCGLALDKKMLEDEVHGRIWKASLKEFGTSIETVQGASFLAVKNGHPVLGSAHFARYYERHYGCLPVDNMFLAKTWLDIDPKKARADIALAFKKKRN</sequence>
<keyword evidence="2" id="KW-0067">ATP-binding</keyword>
<dbReference type="InterPro" id="IPR027417">
    <property type="entry name" value="P-loop_NTPase"/>
</dbReference>
<dbReference type="GO" id="GO:0005524">
    <property type="term" value="F:ATP binding"/>
    <property type="evidence" value="ECO:0007669"/>
    <property type="project" value="UniProtKB-KW"/>
</dbReference>
<dbReference type="Gene3D" id="3.40.50.300">
    <property type="entry name" value="P-loop containing nucleotide triphosphate hydrolases"/>
    <property type="match status" value="1"/>
</dbReference>
<gene>
    <name evidence="2" type="ORF">E2F50_20330</name>
</gene>
<reference evidence="2 3" key="1">
    <citation type="submission" date="2019-03" db="EMBL/GenBank/DDBJ databases">
        <title>Rhizobium sp. nov., an bacterium isolated from biocrust in Mu Us Desert.</title>
        <authorList>
            <person name="Lixiong L."/>
        </authorList>
    </citation>
    <scope>NUCLEOTIDE SEQUENCE [LARGE SCALE GENOMIC DNA]</scope>
    <source>
        <strain evidence="2 3">SPY-1</strain>
    </source>
</reference>
<accession>A0A4R5U9L8</accession>
<comment type="caution">
    <text evidence="2">The sequence shown here is derived from an EMBL/GenBank/DDBJ whole genome shotgun (WGS) entry which is preliminary data.</text>
</comment>
<evidence type="ECO:0000313" key="2">
    <source>
        <dbReference type="EMBL" id="TDK31291.1"/>
    </source>
</evidence>
<dbReference type="GO" id="GO:0016887">
    <property type="term" value="F:ATP hydrolysis activity"/>
    <property type="evidence" value="ECO:0007669"/>
    <property type="project" value="InterPro"/>
</dbReference>
<dbReference type="AlphaFoldDB" id="A0A4R5U9L8"/>
<dbReference type="SUPFAM" id="SSF52540">
    <property type="entry name" value="P-loop containing nucleoside triphosphate hydrolases"/>
    <property type="match status" value="1"/>
</dbReference>
<dbReference type="Proteomes" id="UP000295238">
    <property type="component" value="Unassembled WGS sequence"/>
</dbReference>
<feature type="domain" description="ORC1/DEAH AAA+ ATPase" evidence="1">
    <location>
        <begin position="49"/>
        <end position="191"/>
    </location>
</feature>
<proteinExistence type="predicted"/>